<dbReference type="HOGENOM" id="CLU_606579_0_0_11"/>
<feature type="compositionally biased region" description="Polar residues" evidence="1">
    <location>
        <begin position="193"/>
        <end position="207"/>
    </location>
</feature>
<dbReference type="PROSITE" id="PS50104">
    <property type="entry name" value="TIR"/>
    <property type="match status" value="1"/>
</dbReference>
<keyword evidence="2" id="KW-0472">Membrane</keyword>
<dbReference type="InParanoid" id="E3J7J7"/>
<dbReference type="EMBL" id="CP002299">
    <property type="protein sequence ID" value="ADP79606.1"/>
    <property type="molecule type" value="Genomic_DNA"/>
</dbReference>
<dbReference type="InterPro" id="IPR035897">
    <property type="entry name" value="Toll_tir_struct_dom_sf"/>
</dbReference>
<evidence type="ECO:0000256" key="2">
    <source>
        <dbReference type="SAM" id="Phobius"/>
    </source>
</evidence>
<feature type="compositionally biased region" description="Polar residues" evidence="1">
    <location>
        <begin position="266"/>
        <end position="300"/>
    </location>
</feature>
<reference evidence="4 5" key="1">
    <citation type="submission" date="2010-10" db="EMBL/GenBank/DDBJ databases">
        <title>Complete sequence of Frankia sp. EuI1c.</title>
        <authorList>
            <consortium name="US DOE Joint Genome Institute"/>
            <person name="Lucas S."/>
            <person name="Copeland A."/>
            <person name="Lapidus A."/>
            <person name="Cheng J.-F."/>
            <person name="Bruce D."/>
            <person name="Goodwin L."/>
            <person name="Pitluck S."/>
            <person name="Chertkov O."/>
            <person name="Detter J.C."/>
            <person name="Han C."/>
            <person name="Tapia R."/>
            <person name="Land M."/>
            <person name="Hauser L."/>
            <person name="Jeffries C."/>
            <person name="Kyrpides N."/>
            <person name="Ivanova N."/>
            <person name="Mikhailova N."/>
            <person name="Beauchemin N."/>
            <person name="Sen A."/>
            <person name="Sur S.A."/>
            <person name="Gtari M."/>
            <person name="Wall L."/>
            <person name="Tisa L."/>
            <person name="Woyke T."/>
        </authorList>
    </citation>
    <scope>NUCLEOTIDE SEQUENCE [LARGE SCALE GENOMIC DNA]</scope>
    <source>
        <strain evidence="5">DSM 45817 / CECT 9037 / EuI1c</strain>
    </source>
</reference>
<feature type="region of interest" description="Disordered" evidence="1">
    <location>
        <begin position="266"/>
        <end position="339"/>
    </location>
</feature>
<dbReference type="SUPFAM" id="SSF52200">
    <property type="entry name" value="Toll/Interleukin receptor TIR domain"/>
    <property type="match status" value="1"/>
</dbReference>
<feature type="transmembrane region" description="Helical" evidence="2">
    <location>
        <begin position="237"/>
        <end position="255"/>
    </location>
</feature>
<evidence type="ECO:0000313" key="5">
    <source>
        <dbReference type="Proteomes" id="UP000002484"/>
    </source>
</evidence>
<dbReference type="STRING" id="298654.FraEuI1c_1544"/>
<dbReference type="eggNOG" id="COG2319">
    <property type="taxonomic scope" value="Bacteria"/>
</dbReference>
<name>E3J7J7_PSEI1</name>
<feature type="compositionally biased region" description="Pro residues" evidence="1">
    <location>
        <begin position="170"/>
        <end position="187"/>
    </location>
</feature>
<dbReference type="Pfam" id="PF13676">
    <property type="entry name" value="TIR_2"/>
    <property type="match status" value="1"/>
</dbReference>
<feature type="compositionally biased region" description="Low complexity" evidence="1">
    <location>
        <begin position="302"/>
        <end position="311"/>
    </location>
</feature>
<dbReference type="RefSeq" id="WP_013422725.1">
    <property type="nucleotide sequence ID" value="NC_014666.1"/>
</dbReference>
<organism evidence="4 5">
    <name type="scientific">Pseudofrankia inefficax (strain DSM 45817 / CECT 9037 / DDB 130130 / EuI1c)</name>
    <name type="common">Frankia inefficax</name>
    <dbReference type="NCBI Taxonomy" id="298654"/>
    <lineage>
        <taxon>Bacteria</taxon>
        <taxon>Bacillati</taxon>
        <taxon>Actinomycetota</taxon>
        <taxon>Actinomycetes</taxon>
        <taxon>Frankiales</taxon>
        <taxon>Frankiaceae</taxon>
        <taxon>Pseudofrankia</taxon>
    </lineage>
</organism>
<evidence type="ECO:0000313" key="4">
    <source>
        <dbReference type="EMBL" id="ADP79606.1"/>
    </source>
</evidence>
<gene>
    <name evidence="4" type="ordered locus">FraEuI1c_1544</name>
</gene>
<evidence type="ECO:0000256" key="1">
    <source>
        <dbReference type="SAM" id="MobiDB-lite"/>
    </source>
</evidence>
<accession>E3J7J7</accession>
<dbReference type="KEGG" id="fri:FraEuI1c_1544"/>
<feature type="domain" description="TIR" evidence="3">
    <location>
        <begin position="23"/>
        <end position="147"/>
    </location>
</feature>
<dbReference type="GO" id="GO:0007165">
    <property type="term" value="P:signal transduction"/>
    <property type="evidence" value="ECO:0007669"/>
    <property type="project" value="InterPro"/>
</dbReference>
<feature type="region of interest" description="Disordered" evidence="1">
    <location>
        <begin position="164"/>
        <end position="233"/>
    </location>
</feature>
<dbReference type="Gene3D" id="3.40.50.10140">
    <property type="entry name" value="Toll/interleukin-1 receptor homology (TIR) domain"/>
    <property type="match status" value="1"/>
</dbReference>
<feature type="compositionally biased region" description="Polar residues" evidence="1">
    <location>
        <begin position="312"/>
        <end position="322"/>
    </location>
</feature>
<dbReference type="AlphaFoldDB" id="E3J7J7"/>
<dbReference type="SMART" id="SM00255">
    <property type="entry name" value="TIR"/>
    <property type="match status" value="1"/>
</dbReference>
<dbReference type="InterPro" id="IPR000157">
    <property type="entry name" value="TIR_dom"/>
</dbReference>
<evidence type="ECO:0000259" key="3">
    <source>
        <dbReference type="PROSITE" id="PS50104"/>
    </source>
</evidence>
<protein>
    <submittedName>
        <fullName evidence="4">TIR protein</fullName>
    </submittedName>
</protein>
<keyword evidence="2" id="KW-1133">Transmembrane helix</keyword>
<keyword evidence="5" id="KW-1185">Reference proteome</keyword>
<dbReference type="Proteomes" id="UP000002484">
    <property type="component" value="Chromosome"/>
</dbReference>
<keyword evidence="2" id="KW-0812">Transmembrane</keyword>
<sequence>MPAAEPEREAVDEEVAEGVAPESRWHFFVSYTGRDQAWAEWVAWQLETAGYRVLIQVWDFVPGSHWQTQMEEGILGAERTVAILSDAYLTSVYGRAEWQAVYRADPQGFARRLIPIRVEDCARPGLLGEVVSLDLFNHHADAARSHLLDMIAYAIVGRAKPSSAPNFPGHTPPPPELVAPRQIPPGESPTFPGLTTATNDAPSTSETAEAPARGGDSPMPTQTSSERSARPRPRPGWIVFACVAVALVGAAPFIVPRAITLVAGSTGRTSLTPTPRTFLTSPSGVPATYTSAQVESTVGRGTQPTTLPPQQRTHPATSSSRPPSVYNDPAVTDVSQPFPADQRRTLARLAYDLRGLGCSVPNPEPPTSKCVVSANSSINNATMYTFTNNTELNDFMVGESHRLQRDGNTLIHLISNPHGIWAIETDGLVGNQLYDVLNVNDPAAGAAWAYP</sequence>
<proteinExistence type="predicted"/>